<reference evidence="3" key="2">
    <citation type="submission" date="2020-09" db="EMBL/GenBank/DDBJ databases">
        <authorList>
            <person name="Sun Q."/>
            <person name="Zhou Y."/>
        </authorList>
    </citation>
    <scope>NUCLEOTIDE SEQUENCE</scope>
    <source>
        <strain evidence="3">CGMCC 1.12698</strain>
    </source>
</reference>
<feature type="chain" id="PRO_5038360675" description="DUF4142 domain-containing protein" evidence="2">
    <location>
        <begin position="23"/>
        <end position="211"/>
    </location>
</feature>
<gene>
    <name evidence="3" type="ORF">GCM10007140_23040</name>
</gene>
<evidence type="ECO:0000313" key="3">
    <source>
        <dbReference type="EMBL" id="GGE72511.1"/>
    </source>
</evidence>
<proteinExistence type="predicted"/>
<feature type="region of interest" description="Disordered" evidence="1">
    <location>
        <begin position="33"/>
        <end position="61"/>
    </location>
</feature>
<dbReference type="Proteomes" id="UP000605259">
    <property type="component" value="Unassembled WGS sequence"/>
</dbReference>
<evidence type="ECO:0008006" key="5">
    <source>
        <dbReference type="Google" id="ProtNLM"/>
    </source>
</evidence>
<evidence type="ECO:0000256" key="1">
    <source>
        <dbReference type="SAM" id="MobiDB-lite"/>
    </source>
</evidence>
<accession>A0A917EQP5</accession>
<evidence type="ECO:0000313" key="4">
    <source>
        <dbReference type="Proteomes" id="UP000605259"/>
    </source>
</evidence>
<keyword evidence="2" id="KW-0732">Signal</keyword>
<feature type="signal peptide" evidence="2">
    <location>
        <begin position="1"/>
        <end position="22"/>
    </location>
</feature>
<sequence length="211" mass="23318">MVRKILIPMIAVGLLIPLGVAAGDKANEVRESVKAKEASETNRPAILSTSKPKHPAEETKLGKGYTAQAKYAEDIAKKYGYTDIIESLKKVLNEREALIEKAVAARGSKSMLDRRVEFEEKHRDRLAELDAKVADKKMSRAEADNARRALFNSYMGFQGQDNFSGNESKKVYAQLKKVVAEANQASILQSLKDVVKAEQALNDELARRAGK</sequence>
<dbReference type="RefSeq" id="WP_188388484.1">
    <property type="nucleotide sequence ID" value="NZ_BMFK01000001.1"/>
</dbReference>
<reference evidence="3" key="1">
    <citation type="journal article" date="2014" name="Int. J. Syst. Evol. Microbiol.">
        <title>Complete genome sequence of Corynebacterium casei LMG S-19264T (=DSM 44701T), isolated from a smear-ripened cheese.</title>
        <authorList>
            <consortium name="US DOE Joint Genome Institute (JGI-PGF)"/>
            <person name="Walter F."/>
            <person name="Albersmeier A."/>
            <person name="Kalinowski J."/>
            <person name="Ruckert C."/>
        </authorList>
    </citation>
    <scope>NUCLEOTIDE SEQUENCE</scope>
    <source>
        <strain evidence="3">CGMCC 1.12698</strain>
    </source>
</reference>
<organism evidence="3 4">
    <name type="scientific">Priestia taiwanensis</name>
    <dbReference type="NCBI Taxonomy" id="1347902"/>
    <lineage>
        <taxon>Bacteria</taxon>
        <taxon>Bacillati</taxon>
        <taxon>Bacillota</taxon>
        <taxon>Bacilli</taxon>
        <taxon>Bacillales</taxon>
        <taxon>Bacillaceae</taxon>
        <taxon>Priestia</taxon>
    </lineage>
</organism>
<name>A0A917EQP5_9BACI</name>
<comment type="caution">
    <text evidence="3">The sequence shown here is derived from an EMBL/GenBank/DDBJ whole genome shotgun (WGS) entry which is preliminary data.</text>
</comment>
<keyword evidence="4" id="KW-1185">Reference proteome</keyword>
<dbReference type="EMBL" id="BMFK01000001">
    <property type="protein sequence ID" value="GGE72511.1"/>
    <property type="molecule type" value="Genomic_DNA"/>
</dbReference>
<evidence type="ECO:0000256" key="2">
    <source>
        <dbReference type="SAM" id="SignalP"/>
    </source>
</evidence>
<protein>
    <recommendedName>
        <fullName evidence="5">DUF4142 domain-containing protein</fullName>
    </recommendedName>
</protein>
<dbReference type="AlphaFoldDB" id="A0A917EQP5"/>